<dbReference type="Proteomes" id="UP000324800">
    <property type="component" value="Unassembled WGS sequence"/>
</dbReference>
<dbReference type="AlphaFoldDB" id="A0A5J4UBE2"/>
<reference evidence="1 2" key="1">
    <citation type="submission" date="2019-03" db="EMBL/GenBank/DDBJ databases">
        <title>Single cell metagenomics reveals metabolic interactions within the superorganism composed of flagellate Streblomastix strix and complex community of Bacteroidetes bacteria on its surface.</title>
        <authorList>
            <person name="Treitli S.C."/>
            <person name="Kolisko M."/>
            <person name="Husnik F."/>
            <person name="Keeling P."/>
            <person name="Hampl V."/>
        </authorList>
    </citation>
    <scope>NUCLEOTIDE SEQUENCE [LARGE SCALE GENOMIC DNA]</scope>
    <source>
        <strain evidence="1">ST1C</strain>
    </source>
</reference>
<name>A0A5J4UBE2_9EUKA</name>
<sequence>MQLNQRRSNNGNGGGIFIDIDFAIQSQISVQSATFTLCSATKQLNTPDIRSGYGSGIFLTVNNWQSSNNGIDLSGASYINCEADQGDKGLFIVMNELQQLCRLGNPAGQYVRSNGYIDNISQKSLLMGYLGFPTTFESASTDTDLLDRISALELLWININKQCTSGSGGAISSQLSDGELNIDGSTFDTCSAKQPGNGGALSLYQQTATSVISITNSLFKDCKTLSGSSSIYGWGGGIFLFTSISSNALSSSNLLMIDLAFIGCQSIIGGHNIHIRSPNTKETGLAISSNNLLTVNGTTNLYISLSYIS</sequence>
<dbReference type="EMBL" id="SNRW01018228">
    <property type="protein sequence ID" value="KAA6367544.1"/>
    <property type="molecule type" value="Genomic_DNA"/>
</dbReference>
<accession>A0A5J4UBE2</accession>
<organism evidence="1 2">
    <name type="scientific">Streblomastix strix</name>
    <dbReference type="NCBI Taxonomy" id="222440"/>
    <lineage>
        <taxon>Eukaryota</taxon>
        <taxon>Metamonada</taxon>
        <taxon>Preaxostyla</taxon>
        <taxon>Oxymonadida</taxon>
        <taxon>Streblomastigidae</taxon>
        <taxon>Streblomastix</taxon>
    </lineage>
</organism>
<gene>
    <name evidence="1" type="ORF">EZS28_036929</name>
</gene>
<evidence type="ECO:0000313" key="2">
    <source>
        <dbReference type="Proteomes" id="UP000324800"/>
    </source>
</evidence>
<proteinExistence type="predicted"/>
<protein>
    <submittedName>
        <fullName evidence="1">Uncharacterized protein</fullName>
    </submittedName>
</protein>
<feature type="non-terminal residue" evidence="1">
    <location>
        <position position="309"/>
    </location>
</feature>
<comment type="caution">
    <text evidence="1">The sequence shown here is derived from an EMBL/GenBank/DDBJ whole genome shotgun (WGS) entry which is preliminary data.</text>
</comment>
<evidence type="ECO:0000313" key="1">
    <source>
        <dbReference type="EMBL" id="KAA6367544.1"/>
    </source>
</evidence>